<dbReference type="PANTHER" id="PTHR21310">
    <property type="entry name" value="AMINOGLYCOSIDE PHOSPHOTRANSFERASE-RELATED-RELATED"/>
    <property type="match status" value="1"/>
</dbReference>
<dbReference type="KEGG" id="rei:IE4771_CH01394"/>
<reference evidence="2 3" key="1">
    <citation type="submission" date="2013-12" db="EMBL/GenBank/DDBJ databases">
        <title>Complete genome sequence of Rhizobium etli bv. mimosae IE4771.</title>
        <authorList>
            <person name="Bustos P."/>
            <person name="Santamaria R.I."/>
            <person name="Lozano L."/>
            <person name="Ormeno-Orrillo E."/>
            <person name="Rogel M.A."/>
            <person name="Romero D."/>
            <person name="Cevallos M.A."/>
            <person name="Martinez-Romero E."/>
            <person name="Gonzalez V."/>
        </authorList>
    </citation>
    <scope>NUCLEOTIDE SEQUENCE [LARGE SCALE GENOMIC DNA]</scope>
    <source>
        <strain evidence="2 3">IE4771</strain>
    </source>
</reference>
<dbReference type="InterPro" id="IPR011009">
    <property type="entry name" value="Kinase-like_dom_sf"/>
</dbReference>
<feature type="domain" description="Aminoglycoside phosphotransferase" evidence="1">
    <location>
        <begin position="26"/>
        <end position="242"/>
    </location>
</feature>
<dbReference type="PANTHER" id="PTHR21310:SF15">
    <property type="entry name" value="AMINOGLYCOSIDE PHOSPHOTRANSFERASE DOMAIN-CONTAINING PROTEIN"/>
    <property type="match status" value="1"/>
</dbReference>
<organism evidence="2 3">
    <name type="scientific">Rhizobium etli bv. mimosae str. IE4771</name>
    <dbReference type="NCBI Taxonomy" id="1432050"/>
    <lineage>
        <taxon>Bacteria</taxon>
        <taxon>Pseudomonadati</taxon>
        <taxon>Pseudomonadota</taxon>
        <taxon>Alphaproteobacteria</taxon>
        <taxon>Hyphomicrobiales</taxon>
        <taxon>Rhizobiaceae</taxon>
        <taxon>Rhizobium/Agrobacterium group</taxon>
        <taxon>Rhizobium</taxon>
    </lineage>
</organism>
<protein>
    <submittedName>
        <fullName evidence="2">Aminoglycoside phosphotransferase protein</fullName>
    </submittedName>
</protein>
<dbReference type="SUPFAM" id="SSF56112">
    <property type="entry name" value="Protein kinase-like (PK-like)"/>
    <property type="match status" value="1"/>
</dbReference>
<dbReference type="InterPro" id="IPR002575">
    <property type="entry name" value="Aminoglycoside_PTrfase"/>
</dbReference>
<dbReference type="Gene3D" id="3.90.1200.10">
    <property type="match status" value="1"/>
</dbReference>
<proteinExistence type="predicted"/>
<dbReference type="OrthoDB" id="1550312at2"/>
<dbReference type="EMBL" id="CP006986">
    <property type="protein sequence ID" value="AIC26540.1"/>
    <property type="molecule type" value="Genomic_DNA"/>
</dbReference>
<dbReference type="HOGENOM" id="CLU_949541_0_0_5"/>
<dbReference type="InterPro" id="IPR051678">
    <property type="entry name" value="AGP_Transferase"/>
</dbReference>
<gene>
    <name evidence="2" type="ORF">IE4771_CH01394</name>
</gene>
<name>A0A060I3Q8_RHIET</name>
<dbReference type="AlphaFoldDB" id="A0A060I3Q8"/>
<sequence length="293" mass="32752">MTELDASEFRSLIIRVFPQLTASVFKLAAKGWDSMAVDVDDTLIFKFPRHLGAERALVREAALLDIIRPSLSIAVPDMRIHDGPPIFSSHAKLEGEHLIAEDYDALGEGDRQRLADDLARFYAELHALDADRLRAAGATAIQPWQSPDVVRKKALPLLPADIQRFAEVVVSDFELLPPDPYGKVYGFFDGHGWNMAFDFRQGRLNGLYDFADSGFGPLHQEFVYSNFISPDLTARIISAYEILTGRRLDRQRITIMTGFHRLSELAEFADDPANFEQMIRSATSWAAAAARAA</sequence>
<evidence type="ECO:0000313" key="3">
    <source>
        <dbReference type="Proteomes" id="UP000027180"/>
    </source>
</evidence>
<dbReference type="Gene3D" id="3.30.200.20">
    <property type="entry name" value="Phosphorylase Kinase, domain 1"/>
    <property type="match status" value="1"/>
</dbReference>
<accession>A0A060I3Q8</accession>
<dbReference type="RefSeq" id="WP_038692387.1">
    <property type="nucleotide sequence ID" value="NZ_CP006986.1"/>
</dbReference>
<dbReference type="Proteomes" id="UP000027180">
    <property type="component" value="Chromosome"/>
</dbReference>
<evidence type="ECO:0000313" key="2">
    <source>
        <dbReference type="EMBL" id="AIC26540.1"/>
    </source>
</evidence>
<dbReference type="Pfam" id="PF01636">
    <property type="entry name" value="APH"/>
    <property type="match status" value="1"/>
</dbReference>
<evidence type="ECO:0000259" key="1">
    <source>
        <dbReference type="Pfam" id="PF01636"/>
    </source>
</evidence>